<organism evidence="2">
    <name type="scientific">Nicotiana tabacum</name>
    <name type="common">Common tobacco</name>
    <dbReference type="NCBI Taxonomy" id="4097"/>
    <lineage>
        <taxon>Eukaryota</taxon>
        <taxon>Viridiplantae</taxon>
        <taxon>Streptophyta</taxon>
        <taxon>Embryophyta</taxon>
        <taxon>Tracheophyta</taxon>
        <taxon>Spermatophyta</taxon>
        <taxon>Magnoliopsida</taxon>
        <taxon>eudicotyledons</taxon>
        <taxon>Gunneridae</taxon>
        <taxon>Pentapetalae</taxon>
        <taxon>asterids</taxon>
        <taxon>lamiids</taxon>
        <taxon>Solanales</taxon>
        <taxon>Solanaceae</taxon>
        <taxon>Nicotianoideae</taxon>
        <taxon>Nicotianeae</taxon>
        <taxon>Nicotiana</taxon>
    </lineage>
</organism>
<dbReference type="STRING" id="4097.A0A1S4AQJ6"/>
<feature type="region of interest" description="Disordered" evidence="1">
    <location>
        <begin position="33"/>
        <end position="72"/>
    </location>
</feature>
<name>A0A1S4AQJ6_TOBAC</name>
<dbReference type="OrthoDB" id="5598268at2759"/>
<dbReference type="PaxDb" id="4097-A0A1S4AQJ6"/>
<proteinExistence type="predicted"/>
<feature type="compositionally biased region" description="Basic and acidic residues" evidence="1">
    <location>
        <begin position="33"/>
        <end position="46"/>
    </location>
</feature>
<gene>
    <name evidence="2" type="primary">LOC107800130</name>
</gene>
<evidence type="ECO:0000256" key="1">
    <source>
        <dbReference type="SAM" id="MobiDB-lite"/>
    </source>
</evidence>
<dbReference type="KEGG" id="nta:107800130"/>
<dbReference type="RefSeq" id="XP_016478773.1">
    <property type="nucleotide sequence ID" value="XM_016623287.1"/>
</dbReference>
<protein>
    <recommendedName>
        <fullName evidence="3">Transcription factor Iwr1 domain-containing protein</fullName>
    </recommendedName>
</protein>
<feature type="compositionally biased region" description="Acidic residues" evidence="1">
    <location>
        <begin position="47"/>
        <end position="72"/>
    </location>
</feature>
<sequence>MSVCPHPDAESLLKTVSARFEKSKRIHTCVKVTRSEEQGKVHKEAENNEVDDQAENNEVDEPDYLEDDEDDFEDDNVEDEMDAYEPLDLVGQEGDVSIHDDPHTNHDNVSRDYLQELFGNFPFSTAGVDEVQDDQSLGEYQIYDQYIDGSYSEDDDY</sequence>
<evidence type="ECO:0008006" key="3">
    <source>
        <dbReference type="Google" id="ProtNLM"/>
    </source>
</evidence>
<accession>A0A1S4AQJ6</accession>
<evidence type="ECO:0000313" key="2">
    <source>
        <dbReference type="RefSeq" id="XP_016478773.1"/>
    </source>
</evidence>
<reference evidence="2" key="1">
    <citation type="submission" date="2025-08" db="UniProtKB">
        <authorList>
            <consortium name="RefSeq"/>
        </authorList>
    </citation>
    <scope>IDENTIFICATION</scope>
</reference>
<dbReference type="OMA" id="CYTNGEN"/>
<dbReference type="AlphaFoldDB" id="A0A1S4AQJ6"/>